<evidence type="ECO:0000313" key="1">
    <source>
        <dbReference type="EMBL" id="GBP84925.1"/>
    </source>
</evidence>
<dbReference type="EMBL" id="BGZK01001706">
    <property type="protein sequence ID" value="GBP84925.1"/>
    <property type="molecule type" value="Genomic_DNA"/>
</dbReference>
<protein>
    <submittedName>
        <fullName evidence="1">Uncharacterized protein</fullName>
    </submittedName>
</protein>
<dbReference type="AlphaFoldDB" id="A0A4C1ZEA3"/>
<dbReference type="Proteomes" id="UP000299102">
    <property type="component" value="Unassembled WGS sequence"/>
</dbReference>
<gene>
    <name evidence="1" type="ORF">EVAR_59612_1</name>
</gene>
<comment type="caution">
    <text evidence="1">The sequence shown here is derived from an EMBL/GenBank/DDBJ whole genome shotgun (WGS) entry which is preliminary data.</text>
</comment>
<name>A0A4C1ZEA3_EUMVA</name>
<sequence length="168" mass="18252">MNSENNILVKVRLNESDLADVFSFYANPFASDSRSCVTTSISVIVQIITTIQTPQNGQVRSKLEAYCLFFGCVSMFEKLAPKIPMSASTCENVRNPKRVTIALLGSSIVIACLIEGEWDHGESEELGLQTFRTASVLSASTKTVVSSACQGPHLGCSRKTEEIVIILT</sequence>
<organism evidence="1 2">
    <name type="scientific">Eumeta variegata</name>
    <name type="common">Bagworm moth</name>
    <name type="synonym">Eumeta japonica</name>
    <dbReference type="NCBI Taxonomy" id="151549"/>
    <lineage>
        <taxon>Eukaryota</taxon>
        <taxon>Metazoa</taxon>
        <taxon>Ecdysozoa</taxon>
        <taxon>Arthropoda</taxon>
        <taxon>Hexapoda</taxon>
        <taxon>Insecta</taxon>
        <taxon>Pterygota</taxon>
        <taxon>Neoptera</taxon>
        <taxon>Endopterygota</taxon>
        <taxon>Lepidoptera</taxon>
        <taxon>Glossata</taxon>
        <taxon>Ditrysia</taxon>
        <taxon>Tineoidea</taxon>
        <taxon>Psychidae</taxon>
        <taxon>Oiketicinae</taxon>
        <taxon>Eumeta</taxon>
    </lineage>
</organism>
<proteinExistence type="predicted"/>
<accession>A0A4C1ZEA3</accession>
<reference evidence="1 2" key="1">
    <citation type="journal article" date="2019" name="Commun. Biol.">
        <title>The bagworm genome reveals a unique fibroin gene that provides high tensile strength.</title>
        <authorList>
            <person name="Kono N."/>
            <person name="Nakamura H."/>
            <person name="Ohtoshi R."/>
            <person name="Tomita M."/>
            <person name="Numata K."/>
            <person name="Arakawa K."/>
        </authorList>
    </citation>
    <scope>NUCLEOTIDE SEQUENCE [LARGE SCALE GENOMIC DNA]</scope>
</reference>
<evidence type="ECO:0000313" key="2">
    <source>
        <dbReference type="Proteomes" id="UP000299102"/>
    </source>
</evidence>
<keyword evidence="2" id="KW-1185">Reference proteome</keyword>